<reference evidence="1" key="1">
    <citation type="submission" date="2020-10" db="EMBL/GenBank/DDBJ databases">
        <title>ChiBAC.</title>
        <authorList>
            <person name="Zenner C."/>
            <person name="Hitch T.C.A."/>
            <person name="Clavel T."/>
        </authorList>
    </citation>
    <scope>NUCLEOTIDE SEQUENCE</scope>
    <source>
        <strain evidence="1">DSM 107454</strain>
    </source>
</reference>
<name>A0A9D5LZC3_9FIRM</name>
<protein>
    <recommendedName>
        <fullName evidence="3">DUF4365 domain-containing protein</fullName>
    </recommendedName>
</protein>
<sequence>MRRELTKKKIEEISVNKIENLCNEFSRLESHIDTNDKTASVDGKIIVRKHPTEKKEDILDYITVQVKGTQVQKLSLKEISFDVEIADLKNFLLFDGVIFFVVELVSNTQYRIFYNLLLPYDIHAILKNIKTDQKQKRIKLKKLEKKQFLKICNQFIAERQNQKGVKCIPNEDVKKLKDFKFTLAGNIKNAIKYLLNNDVYIKAYQTELKEEIISNKATICQINEHSHVAVYIGDEKYYDEFVIQHNKNGIKAKIGKGIYISNIGEHFIPKIDVKIQGNLYERIRDIKFLIAWNNYKRVSIGDSFFEIVPNEKNLENLKIIQKNLQEIATMFDYLGVYFDVDIGKLSAKDNETIATLVNAVIYNKGEITQSNVIQAINVGIANKNIAIVVFNDNGVQKVYNYFDLHKYMKTIVEDDKGEKYQVPCYNDTNADLWLMFCNFRINSYEEAIKQCDPSPVAKERCIKIYLEMLRCYDIKNNDEYLNTCIRTIEYLRQTYTDDISVVVNYYQTIKRLRQLSKEEKELLISLKNNTEDSMVLSCINIILDNQSDFEYYYDKLTVKQKEEFKHWPIYNLKK</sequence>
<evidence type="ECO:0000313" key="1">
    <source>
        <dbReference type="EMBL" id="MBE5039712.1"/>
    </source>
</evidence>
<keyword evidence="2" id="KW-1185">Reference proteome</keyword>
<evidence type="ECO:0000313" key="2">
    <source>
        <dbReference type="Proteomes" id="UP000806542"/>
    </source>
</evidence>
<proteinExistence type="predicted"/>
<evidence type="ECO:0008006" key="3">
    <source>
        <dbReference type="Google" id="ProtNLM"/>
    </source>
</evidence>
<dbReference type="AlphaFoldDB" id="A0A9D5LZC3"/>
<organism evidence="1 2">
    <name type="scientific">Ructibacterium gallinarum</name>
    <dbReference type="NCBI Taxonomy" id="2779355"/>
    <lineage>
        <taxon>Bacteria</taxon>
        <taxon>Bacillati</taxon>
        <taxon>Bacillota</taxon>
        <taxon>Clostridia</taxon>
        <taxon>Eubacteriales</taxon>
        <taxon>Oscillospiraceae</taxon>
        <taxon>Ructibacterium</taxon>
    </lineage>
</organism>
<gene>
    <name evidence="1" type="ORF">INF28_04455</name>
</gene>
<dbReference type="Proteomes" id="UP000806542">
    <property type="component" value="Unassembled WGS sequence"/>
</dbReference>
<comment type="caution">
    <text evidence="1">The sequence shown here is derived from an EMBL/GenBank/DDBJ whole genome shotgun (WGS) entry which is preliminary data.</text>
</comment>
<dbReference type="EMBL" id="JADCKB010000007">
    <property type="protein sequence ID" value="MBE5039712.1"/>
    <property type="molecule type" value="Genomic_DNA"/>
</dbReference>
<accession>A0A9D5LZC3</accession>
<dbReference type="RefSeq" id="WP_226392277.1">
    <property type="nucleotide sequence ID" value="NZ_JADCKB010000007.1"/>
</dbReference>